<comment type="caution">
    <text evidence="1">The sequence shown here is derived from an EMBL/GenBank/DDBJ whole genome shotgun (WGS) entry which is preliminary data.</text>
</comment>
<gene>
    <name evidence="1" type="ORF">FB473_001931</name>
</gene>
<keyword evidence="2" id="KW-1185">Reference proteome</keyword>
<accession>A0ABX0SH58</accession>
<organism evidence="1 2">
    <name type="scientific">Brooklawnia cerclae</name>
    <dbReference type="NCBI Taxonomy" id="349934"/>
    <lineage>
        <taxon>Bacteria</taxon>
        <taxon>Bacillati</taxon>
        <taxon>Actinomycetota</taxon>
        <taxon>Actinomycetes</taxon>
        <taxon>Propionibacteriales</taxon>
        <taxon>Propionibacteriaceae</taxon>
        <taxon>Brooklawnia</taxon>
    </lineage>
</organism>
<name>A0ABX0SH58_9ACTN</name>
<reference evidence="1 2" key="1">
    <citation type="submission" date="2020-02" db="EMBL/GenBank/DDBJ databases">
        <title>Sequencing the genomes of 1000 actinobacteria strains.</title>
        <authorList>
            <person name="Klenk H.-P."/>
        </authorList>
    </citation>
    <scope>NUCLEOTIDE SEQUENCE [LARGE SCALE GENOMIC DNA]</scope>
    <source>
        <strain evidence="1 2">DSM 19609</strain>
    </source>
</reference>
<sequence>MADYVSYYTPTDDEIRASTTRLGAWSGDAYDRWLAAHDAALRKSIAAAIEDCNDHCHDQWDEAITLAASIARGEPPTT</sequence>
<evidence type="ECO:0000313" key="2">
    <source>
        <dbReference type="Proteomes" id="UP000749311"/>
    </source>
</evidence>
<evidence type="ECO:0000313" key="1">
    <source>
        <dbReference type="EMBL" id="NIH57286.1"/>
    </source>
</evidence>
<dbReference type="Proteomes" id="UP000749311">
    <property type="component" value="Unassembled WGS sequence"/>
</dbReference>
<dbReference type="RefSeq" id="WP_167166854.1">
    <property type="nucleotide sequence ID" value="NZ_BAAAOO010000008.1"/>
</dbReference>
<proteinExistence type="predicted"/>
<protein>
    <recommendedName>
        <fullName evidence="3">Antitoxin</fullName>
    </recommendedName>
</protein>
<evidence type="ECO:0008006" key="3">
    <source>
        <dbReference type="Google" id="ProtNLM"/>
    </source>
</evidence>
<dbReference type="EMBL" id="JAAMOZ010000001">
    <property type="protein sequence ID" value="NIH57286.1"/>
    <property type="molecule type" value="Genomic_DNA"/>
</dbReference>